<keyword evidence="2" id="KW-0732">Signal</keyword>
<dbReference type="AlphaFoldDB" id="A0A4T8IBU3"/>
<dbReference type="EMBL" id="RRGJ01000135">
    <property type="protein sequence ID" value="TJQ05944.1"/>
    <property type="molecule type" value="Genomic_DNA"/>
</dbReference>
<comment type="caution">
    <text evidence="3">The sequence shown here is derived from an EMBL/GenBank/DDBJ whole genome shotgun (WGS) entry which is preliminary data.</text>
</comment>
<dbReference type="Proteomes" id="UP000309937">
    <property type="component" value="Unassembled WGS sequence"/>
</dbReference>
<organism evidence="3 4">
    <name type="scientific">Escherichia coli</name>
    <dbReference type="NCBI Taxonomy" id="562"/>
    <lineage>
        <taxon>Bacteria</taxon>
        <taxon>Pseudomonadati</taxon>
        <taxon>Pseudomonadota</taxon>
        <taxon>Gammaproteobacteria</taxon>
        <taxon>Enterobacterales</taxon>
        <taxon>Enterobacteriaceae</taxon>
        <taxon>Escherichia</taxon>
    </lineage>
</organism>
<feature type="chain" id="PRO_5020706280" evidence="2">
    <location>
        <begin position="20"/>
        <end position="54"/>
    </location>
</feature>
<evidence type="ECO:0000313" key="3">
    <source>
        <dbReference type="EMBL" id="TJQ05944.1"/>
    </source>
</evidence>
<name>A0A4T8IBU3_ECOLX</name>
<sequence length="54" mass="5440">MQIHHLLGALLIVCGTVTAADNPSWQNARTPQAGGKTGQAPRNAPAGGPPPATQ</sequence>
<reference evidence="3 4" key="1">
    <citation type="submission" date="2018-12" db="EMBL/GenBank/DDBJ databases">
        <title>Food and Water Safety Consortium.</title>
        <authorList>
            <person name="Tyson S."/>
            <person name="Peterson C.-L."/>
            <person name="Olson A."/>
            <person name="Tyler S."/>
            <person name="Cabral J."/>
            <person name="Lynch T."/>
            <person name="Knox N."/>
            <person name="Van Domselaar G."/>
            <person name="Graham M."/>
        </authorList>
    </citation>
    <scope>NUCLEOTIDE SEQUENCE [LARGE SCALE GENOMIC DNA]</scope>
    <source>
        <strain evidence="3 4">FWSEC0118</strain>
        <plasmid evidence="3">unnamed2</plasmid>
    </source>
</reference>
<feature type="region of interest" description="Disordered" evidence="1">
    <location>
        <begin position="21"/>
        <end position="54"/>
    </location>
</feature>
<gene>
    <name evidence="3" type="ORF">C9Z68_26865</name>
</gene>
<geneLocation type="plasmid" evidence="3">
    <name>unnamed2</name>
</geneLocation>
<evidence type="ECO:0000256" key="2">
    <source>
        <dbReference type="SAM" id="SignalP"/>
    </source>
</evidence>
<feature type="non-terminal residue" evidence="3">
    <location>
        <position position="54"/>
    </location>
</feature>
<feature type="signal peptide" evidence="2">
    <location>
        <begin position="1"/>
        <end position="19"/>
    </location>
</feature>
<proteinExistence type="predicted"/>
<feature type="compositionally biased region" description="Polar residues" evidence="1">
    <location>
        <begin position="21"/>
        <end position="30"/>
    </location>
</feature>
<evidence type="ECO:0000313" key="4">
    <source>
        <dbReference type="Proteomes" id="UP000309937"/>
    </source>
</evidence>
<evidence type="ECO:0000256" key="1">
    <source>
        <dbReference type="SAM" id="MobiDB-lite"/>
    </source>
</evidence>
<accession>A0A4T8IBU3</accession>
<keyword evidence="3" id="KW-0614">Plasmid</keyword>
<protein>
    <submittedName>
        <fullName evidence="3">Conjugal transfer protein TraN</fullName>
    </submittedName>
</protein>